<evidence type="ECO:0000256" key="4">
    <source>
        <dbReference type="PROSITE-ProRule" id="PRU00335"/>
    </source>
</evidence>
<dbReference type="InterPro" id="IPR009057">
    <property type="entry name" value="Homeodomain-like_sf"/>
</dbReference>
<proteinExistence type="predicted"/>
<reference evidence="6 7" key="1">
    <citation type="journal article" date="2015" name="Antonie Van Leeuwenhoek">
        <title>Prauserella endophytica sp. nov., an endophytic actinobacterium isolated from Tamarix taklamakanensis.</title>
        <authorList>
            <person name="Liu J.M."/>
            <person name="Habden X."/>
            <person name="Guo L."/>
            <person name="Tuo L."/>
            <person name="Jiang Z.K."/>
            <person name="Liu S.W."/>
            <person name="Liu X.F."/>
            <person name="Chen L."/>
            <person name="Li R.F."/>
            <person name="Zhang Y.Q."/>
            <person name="Sun C.H."/>
        </authorList>
    </citation>
    <scope>NUCLEOTIDE SEQUENCE [LARGE SCALE GENOMIC DNA]</scope>
    <source>
        <strain evidence="6 7">CGMCC 4.7182</strain>
    </source>
</reference>
<evidence type="ECO:0000313" key="7">
    <source>
        <dbReference type="Proteomes" id="UP000309992"/>
    </source>
</evidence>
<keyword evidence="7" id="KW-1185">Reference proteome</keyword>
<sequence>MPRSDQQNEALRSASREAVLTHAVRVFARRGYAAASMRDIAREAGISVGLIYRHYATKDELFADVLDRAAAGLDEVAGELATADGHASLGRFVERYLGEIAADGGAAEFSTVVNQAFLSDEPAGARERLLASHLAFRRSLEAAISRAQQDGHCTTGDAKAVAVVLLSLLSGAVTMRMAIGAAAVPDPATVLHLLNGGPR</sequence>
<feature type="DNA-binding region" description="H-T-H motif" evidence="4">
    <location>
        <begin position="36"/>
        <end position="55"/>
    </location>
</feature>
<dbReference type="Proteomes" id="UP000309992">
    <property type="component" value="Unassembled WGS sequence"/>
</dbReference>
<keyword evidence="1" id="KW-0805">Transcription regulation</keyword>
<dbReference type="EMBL" id="SWMS01000001">
    <property type="protein sequence ID" value="TKG73341.1"/>
    <property type="molecule type" value="Genomic_DNA"/>
</dbReference>
<dbReference type="InterPro" id="IPR036271">
    <property type="entry name" value="Tet_transcr_reg_TetR-rel_C_sf"/>
</dbReference>
<dbReference type="RefSeq" id="WP_137092928.1">
    <property type="nucleotide sequence ID" value="NZ_SWMS01000001.1"/>
</dbReference>
<feature type="domain" description="HTH tetR-type" evidence="5">
    <location>
        <begin position="13"/>
        <end position="73"/>
    </location>
</feature>
<evidence type="ECO:0000313" key="6">
    <source>
        <dbReference type="EMBL" id="TKG73341.1"/>
    </source>
</evidence>
<evidence type="ECO:0000256" key="3">
    <source>
        <dbReference type="ARBA" id="ARBA00023163"/>
    </source>
</evidence>
<keyword evidence="3" id="KW-0804">Transcription</keyword>
<dbReference type="InterPro" id="IPR001647">
    <property type="entry name" value="HTH_TetR"/>
</dbReference>
<organism evidence="6 7">
    <name type="scientific">Prauserella endophytica</name>
    <dbReference type="NCBI Taxonomy" id="1592324"/>
    <lineage>
        <taxon>Bacteria</taxon>
        <taxon>Bacillati</taxon>
        <taxon>Actinomycetota</taxon>
        <taxon>Actinomycetes</taxon>
        <taxon>Pseudonocardiales</taxon>
        <taxon>Pseudonocardiaceae</taxon>
        <taxon>Prauserella</taxon>
        <taxon>Prauserella coralliicola group</taxon>
    </lineage>
</organism>
<accession>A0ABY2SC90</accession>
<gene>
    <name evidence="6" type="ORF">FCN18_01820</name>
</gene>
<dbReference type="PANTHER" id="PTHR47506:SF1">
    <property type="entry name" value="HTH-TYPE TRANSCRIPTIONAL REGULATOR YJDC"/>
    <property type="match status" value="1"/>
</dbReference>
<evidence type="ECO:0000256" key="1">
    <source>
        <dbReference type="ARBA" id="ARBA00023015"/>
    </source>
</evidence>
<protein>
    <submittedName>
        <fullName evidence="6">TetR/AcrR family transcriptional regulator</fullName>
    </submittedName>
</protein>
<dbReference type="SUPFAM" id="SSF46689">
    <property type="entry name" value="Homeodomain-like"/>
    <property type="match status" value="1"/>
</dbReference>
<evidence type="ECO:0000256" key="2">
    <source>
        <dbReference type="ARBA" id="ARBA00023125"/>
    </source>
</evidence>
<dbReference type="PRINTS" id="PR00455">
    <property type="entry name" value="HTHTETR"/>
</dbReference>
<comment type="caution">
    <text evidence="6">The sequence shown here is derived from an EMBL/GenBank/DDBJ whole genome shotgun (WGS) entry which is preliminary data.</text>
</comment>
<dbReference type="SUPFAM" id="SSF48498">
    <property type="entry name" value="Tetracyclin repressor-like, C-terminal domain"/>
    <property type="match status" value="1"/>
</dbReference>
<keyword evidence="2 4" id="KW-0238">DNA-binding</keyword>
<dbReference type="PANTHER" id="PTHR47506">
    <property type="entry name" value="TRANSCRIPTIONAL REGULATORY PROTEIN"/>
    <property type="match status" value="1"/>
</dbReference>
<name>A0ABY2SC90_9PSEU</name>
<dbReference type="Gene3D" id="1.10.357.10">
    <property type="entry name" value="Tetracycline Repressor, domain 2"/>
    <property type="match status" value="1"/>
</dbReference>
<evidence type="ECO:0000259" key="5">
    <source>
        <dbReference type="PROSITE" id="PS50977"/>
    </source>
</evidence>
<dbReference type="Pfam" id="PF00440">
    <property type="entry name" value="TetR_N"/>
    <property type="match status" value="1"/>
</dbReference>
<dbReference type="PROSITE" id="PS50977">
    <property type="entry name" value="HTH_TETR_2"/>
    <property type="match status" value="1"/>
</dbReference>